<comment type="caution">
    <text evidence="2">The sequence shown here is derived from an EMBL/GenBank/DDBJ whole genome shotgun (WGS) entry which is preliminary data.</text>
</comment>
<sequence length="82" mass="9509">MFKPTKDNEYHPTKIPIPQSPLPLRRSISLRMKGETALNFHQQFATLPTKRRSLDHNQNNIRSRGNSPKFPPAIRYITDEAP</sequence>
<feature type="region of interest" description="Disordered" evidence="1">
    <location>
        <begin position="1"/>
        <end position="22"/>
    </location>
</feature>
<name>A0AAW1J0W9_POPJA</name>
<evidence type="ECO:0000313" key="2">
    <source>
        <dbReference type="EMBL" id="KAK9696391.1"/>
    </source>
</evidence>
<evidence type="ECO:0000313" key="3">
    <source>
        <dbReference type="Proteomes" id="UP001458880"/>
    </source>
</evidence>
<dbReference type="Proteomes" id="UP001458880">
    <property type="component" value="Unassembled WGS sequence"/>
</dbReference>
<organism evidence="2 3">
    <name type="scientific">Popillia japonica</name>
    <name type="common">Japanese beetle</name>
    <dbReference type="NCBI Taxonomy" id="7064"/>
    <lineage>
        <taxon>Eukaryota</taxon>
        <taxon>Metazoa</taxon>
        <taxon>Ecdysozoa</taxon>
        <taxon>Arthropoda</taxon>
        <taxon>Hexapoda</taxon>
        <taxon>Insecta</taxon>
        <taxon>Pterygota</taxon>
        <taxon>Neoptera</taxon>
        <taxon>Endopterygota</taxon>
        <taxon>Coleoptera</taxon>
        <taxon>Polyphaga</taxon>
        <taxon>Scarabaeiformia</taxon>
        <taxon>Scarabaeidae</taxon>
        <taxon>Rutelinae</taxon>
        <taxon>Popillia</taxon>
    </lineage>
</organism>
<keyword evidence="3" id="KW-1185">Reference proteome</keyword>
<gene>
    <name evidence="2" type="ORF">QE152_g31928</name>
</gene>
<feature type="region of interest" description="Disordered" evidence="1">
    <location>
        <begin position="53"/>
        <end position="82"/>
    </location>
</feature>
<feature type="compositionally biased region" description="Polar residues" evidence="1">
    <location>
        <begin position="56"/>
        <end position="66"/>
    </location>
</feature>
<evidence type="ECO:0000256" key="1">
    <source>
        <dbReference type="SAM" id="MobiDB-lite"/>
    </source>
</evidence>
<reference evidence="2 3" key="1">
    <citation type="journal article" date="2024" name="BMC Genomics">
        <title>De novo assembly and annotation of Popillia japonica's genome with initial clues to its potential as an invasive pest.</title>
        <authorList>
            <person name="Cucini C."/>
            <person name="Boschi S."/>
            <person name="Funari R."/>
            <person name="Cardaioli E."/>
            <person name="Iannotti N."/>
            <person name="Marturano G."/>
            <person name="Paoli F."/>
            <person name="Bruttini M."/>
            <person name="Carapelli A."/>
            <person name="Frati F."/>
            <person name="Nardi F."/>
        </authorList>
    </citation>
    <scope>NUCLEOTIDE SEQUENCE [LARGE SCALE GENOMIC DNA]</scope>
    <source>
        <strain evidence="2">DMR45628</strain>
    </source>
</reference>
<protein>
    <submittedName>
        <fullName evidence="2">Uncharacterized protein</fullName>
    </submittedName>
</protein>
<proteinExistence type="predicted"/>
<dbReference type="EMBL" id="JASPKY010000452">
    <property type="protein sequence ID" value="KAK9696391.1"/>
    <property type="molecule type" value="Genomic_DNA"/>
</dbReference>
<feature type="compositionally biased region" description="Basic and acidic residues" evidence="1">
    <location>
        <begin position="1"/>
        <end position="12"/>
    </location>
</feature>
<dbReference type="AlphaFoldDB" id="A0AAW1J0W9"/>
<accession>A0AAW1J0W9</accession>